<dbReference type="AlphaFoldDB" id="X1L6C1"/>
<feature type="compositionally biased region" description="Polar residues" evidence="1">
    <location>
        <begin position="1"/>
        <end position="10"/>
    </location>
</feature>
<organism evidence="2">
    <name type="scientific">marine sediment metagenome</name>
    <dbReference type="NCBI Taxonomy" id="412755"/>
    <lineage>
        <taxon>unclassified sequences</taxon>
        <taxon>metagenomes</taxon>
        <taxon>ecological metagenomes</taxon>
    </lineage>
</organism>
<feature type="non-terminal residue" evidence="2">
    <location>
        <position position="108"/>
    </location>
</feature>
<name>X1L6C1_9ZZZZ</name>
<protein>
    <submittedName>
        <fullName evidence="2">Uncharacterized protein</fullName>
    </submittedName>
</protein>
<sequence length="108" mass="11013">MRTSDINTGDPQAMTPAADGSAASVIAPSTKVAVVGAVTNDADDWILLPALSAVPDGWELSVLCNAGGAFEIRTPATSNEKINTVDADGGAAELTCVDTELVRLQKIS</sequence>
<feature type="region of interest" description="Disordered" evidence="1">
    <location>
        <begin position="1"/>
        <end position="20"/>
    </location>
</feature>
<evidence type="ECO:0000256" key="1">
    <source>
        <dbReference type="SAM" id="MobiDB-lite"/>
    </source>
</evidence>
<proteinExistence type="predicted"/>
<accession>X1L6C1</accession>
<gene>
    <name evidence="2" type="ORF">S06H3_13434</name>
</gene>
<dbReference type="EMBL" id="BARV01006561">
    <property type="protein sequence ID" value="GAI14518.1"/>
    <property type="molecule type" value="Genomic_DNA"/>
</dbReference>
<reference evidence="2" key="1">
    <citation type="journal article" date="2014" name="Front. Microbiol.">
        <title>High frequency of phylogenetically diverse reductive dehalogenase-homologous genes in deep subseafloor sedimentary metagenomes.</title>
        <authorList>
            <person name="Kawai M."/>
            <person name="Futagami T."/>
            <person name="Toyoda A."/>
            <person name="Takaki Y."/>
            <person name="Nishi S."/>
            <person name="Hori S."/>
            <person name="Arai W."/>
            <person name="Tsubouchi T."/>
            <person name="Morono Y."/>
            <person name="Uchiyama I."/>
            <person name="Ito T."/>
            <person name="Fujiyama A."/>
            <person name="Inagaki F."/>
            <person name="Takami H."/>
        </authorList>
    </citation>
    <scope>NUCLEOTIDE SEQUENCE</scope>
    <source>
        <strain evidence="2">Expedition CK06-06</strain>
    </source>
</reference>
<comment type="caution">
    <text evidence="2">The sequence shown here is derived from an EMBL/GenBank/DDBJ whole genome shotgun (WGS) entry which is preliminary data.</text>
</comment>
<evidence type="ECO:0000313" key="2">
    <source>
        <dbReference type="EMBL" id="GAI14518.1"/>
    </source>
</evidence>